<evidence type="ECO:0000256" key="9">
    <source>
        <dbReference type="ARBA" id="ARBA00030717"/>
    </source>
</evidence>
<dbReference type="InterPro" id="IPR019468">
    <property type="entry name" value="AdenyloSucc_lyase_C"/>
</dbReference>
<feature type="domain" description="Adenylosuccinate lyase C-terminal" evidence="13">
    <location>
        <begin position="349"/>
        <end position="429"/>
    </location>
</feature>
<evidence type="ECO:0000256" key="3">
    <source>
        <dbReference type="ARBA" id="ARBA00008273"/>
    </source>
</evidence>
<dbReference type="InterPro" id="IPR024083">
    <property type="entry name" value="Fumarase/histidase_N"/>
</dbReference>
<dbReference type="Gene3D" id="1.20.200.10">
    <property type="entry name" value="Fumarase/aspartase (Central domain)"/>
    <property type="match status" value="1"/>
</dbReference>
<name>A0A660SA61_UNCT6</name>
<evidence type="ECO:0000256" key="1">
    <source>
        <dbReference type="ARBA" id="ARBA00004706"/>
    </source>
</evidence>
<dbReference type="UniPathway" id="UPA00074">
    <property type="reaction ID" value="UER00132"/>
</dbReference>
<dbReference type="GO" id="GO:0004018">
    <property type="term" value="F:N6-(1,2-dicarboxyethyl)AMP AMP-lyase (fumarate-forming) activity"/>
    <property type="evidence" value="ECO:0007669"/>
    <property type="project" value="UniProtKB-UniRule"/>
</dbReference>
<dbReference type="PANTHER" id="PTHR43172">
    <property type="entry name" value="ADENYLOSUCCINATE LYASE"/>
    <property type="match status" value="1"/>
</dbReference>
<gene>
    <name evidence="14" type="ORF">DRP44_02010</name>
</gene>
<organism evidence="14 15">
    <name type="scientific">candidate division TA06 bacterium</name>
    <dbReference type="NCBI Taxonomy" id="2250710"/>
    <lineage>
        <taxon>Bacteria</taxon>
        <taxon>Bacteria division TA06</taxon>
    </lineage>
</organism>
<dbReference type="EC" id="4.3.2.2" evidence="4 11"/>
<dbReference type="CDD" id="cd01360">
    <property type="entry name" value="Adenylsuccinate_lyase_1"/>
    <property type="match status" value="1"/>
</dbReference>
<dbReference type="SUPFAM" id="SSF48557">
    <property type="entry name" value="L-aspartase-like"/>
    <property type="match status" value="1"/>
</dbReference>
<dbReference type="InterPro" id="IPR022761">
    <property type="entry name" value="Fumarate_lyase_N"/>
</dbReference>
<comment type="pathway">
    <text evidence="2 12">Purine metabolism; AMP biosynthesis via de novo pathway; AMP from IMP: step 2/2.</text>
</comment>
<comment type="catalytic activity">
    <reaction evidence="10">
        <text>N(6)-(1,2-dicarboxyethyl)-AMP = fumarate + AMP</text>
        <dbReference type="Rhea" id="RHEA:16853"/>
        <dbReference type="ChEBI" id="CHEBI:29806"/>
        <dbReference type="ChEBI" id="CHEBI:57567"/>
        <dbReference type="ChEBI" id="CHEBI:456215"/>
        <dbReference type="EC" id="4.3.2.2"/>
    </reaction>
    <physiologicalReaction direction="left-to-right" evidence="10">
        <dbReference type="Rhea" id="RHEA:16854"/>
    </physiologicalReaction>
</comment>
<comment type="similarity">
    <text evidence="3 12">Belongs to the lyase 1 family. Adenylosuccinate lyase subfamily.</text>
</comment>
<evidence type="ECO:0000256" key="8">
    <source>
        <dbReference type="ARBA" id="ARBA00024477"/>
    </source>
</evidence>
<dbReference type="InterPro" id="IPR000362">
    <property type="entry name" value="Fumarate_lyase_fam"/>
</dbReference>
<evidence type="ECO:0000256" key="7">
    <source>
        <dbReference type="ARBA" id="ARBA00023239"/>
    </source>
</evidence>
<evidence type="ECO:0000256" key="12">
    <source>
        <dbReference type="RuleBase" id="RU361172"/>
    </source>
</evidence>
<evidence type="ECO:0000256" key="2">
    <source>
        <dbReference type="ARBA" id="ARBA00004734"/>
    </source>
</evidence>
<dbReference type="GO" id="GO:0044208">
    <property type="term" value="P:'de novo' AMP biosynthetic process"/>
    <property type="evidence" value="ECO:0007669"/>
    <property type="project" value="UniProtKB-UniPathway"/>
</dbReference>
<evidence type="ECO:0000256" key="6">
    <source>
        <dbReference type="ARBA" id="ARBA00022755"/>
    </source>
</evidence>
<proteinExistence type="inferred from homology"/>
<dbReference type="GO" id="GO:0005829">
    <property type="term" value="C:cytosol"/>
    <property type="evidence" value="ECO:0007669"/>
    <property type="project" value="TreeGrafter"/>
</dbReference>
<dbReference type="PROSITE" id="PS00163">
    <property type="entry name" value="FUMARATE_LYASES"/>
    <property type="match status" value="1"/>
</dbReference>
<dbReference type="EMBL" id="QNBC01000015">
    <property type="protein sequence ID" value="RKX67629.1"/>
    <property type="molecule type" value="Genomic_DNA"/>
</dbReference>
<dbReference type="Pfam" id="PF10397">
    <property type="entry name" value="ADSL_C"/>
    <property type="match status" value="1"/>
</dbReference>
<evidence type="ECO:0000313" key="14">
    <source>
        <dbReference type="EMBL" id="RKX67629.1"/>
    </source>
</evidence>
<dbReference type="UniPathway" id="UPA00075">
    <property type="reaction ID" value="UER00336"/>
</dbReference>
<comment type="caution">
    <text evidence="14">The sequence shown here is derived from an EMBL/GenBank/DDBJ whole genome shotgun (WGS) entry which is preliminary data.</text>
</comment>
<dbReference type="SMART" id="SM00998">
    <property type="entry name" value="ADSL_C"/>
    <property type="match status" value="1"/>
</dbReference>
<evidence type="ECO:0000259" key="13">
    <source>
        <dbReference type="SMART" id="SM00998"/>
    </source>
</evidence>
<evidence type="ECO:0000256" key="10">
    <source>
        <dbReference type="ARBA" id="ARBA00049115"/>
    </source>
</evidence>
<evidence type="ECO:0000313" key="15">
    <source>
        <dbReference type="Proteomes" id="UP000282321"/>
    </source>
</evidence>
<accession>A0A660SA61</accession>
<dbReference type="GO" id="GO:0070626">
    <property type="term" value="F:(S)-2-(5-amino-1-(5-phospho-D-ribosyl)imidazole-4-carboxamido) succinate lyase (fumarate-forming) activity"/>
    <property type="evidence" value="ECO:0007669"/>
    <property type="project" value="TreeGrafter"/>
</dbReference>
<dbReference type="Proteomes" id="UP000282321">
    <property type="component" value="Unassembled WGS sequence"/>
</dbReference>
<dbReference type="AlphaFoldDB" id="A0A660SA61"/>
<keyword evidence="6 12" id="KW-0658">Purine biosynthesis</keyword>
<evidence type="ECO:0000256" key="11">
    <source>
        <dbReference type="NCBIfam" id="TIGR00928"/>
    </source>
</evidence>
<dbReference type="Pfam" id="PF00206">
    <property type="entry name" value="Lyase_1"/>
    <property type="match status" value="1"/>
</dbReference>
<dbReference type="PRINTS" id="PR00149">
    <property type="entry name" value="FUMRATELYASE"/>
</dbReference>
<sequence length="431" mass="49502">MIDRYKMQEISKIFDDINRFEYWLKVELAVCRAWNRFGKIPDDQLKNILDNASFDIDRINEIEKTTNHDVISFLTSVAEKVGDSSRFIHMGMTSSDMLDTALALQIKDALDILIDKIGVLADIILKRAEETKYLAAIGRTHGIHAEITTIGLKFLSFYAEIKRDLKRIRRVRGEIAVGKISGAVGNYANLPPEVESLAMEFLGLEADEVSTQIVSRDRHATLLATLSVYGATLERIAIDIRSMQRTEIGEFEEPFKTGQKGSSAMPHKRNPILSERMVGMARLLRANSLAAMENIALWDERDISHSSVERVIIPDSFHIALYMTEKMRYIFEGLAVRNENIERNINFTNGVIFSQRVLLKLIEKGITRENAYRIVQNNAMISWKEKKSFKELLLNDPEVKKLMESKEIEECFDIDYYTKYVDFIFNRVKEV</sequence>
<dbReference type="Gene3D" id="1.10.275.10">
    <property type="entry name" value="Fumarase/aspartase (N-terminal domain)"/>
    <property type="match status" value="1"/>
</dbReference>
<dbReference type="InterPro" id="IPR020557">
    <property type="entry name" value="Fumarate_lyase_CS"/>
</dbReference>
<dbReference type="Gene3D" id="1.10.40.30">
    <property type="entry name" value="Fumarase/aspartase (C-terminal domain)"/>
    <property type="match status" value="1"/>
</dbReference>
<protein>
    <recommendedName>
        <fullName evidence="5 11">Adenylosuccinate lyase</fullName>
        <shortName evidence="12">ASL</shortName>
        <ecNumber evidence="4 11">4.3.2.2</ecNumber>
    </recommendedName>
    <alternativeName>
        <fullName evidence="9 12">Adenylosuccinase</fullName>
    </alternativeName>
</protein>
<dbReference type="FunFam" id="1.20.200.10:FF:000008">
    <property type="entry name" value="Adenylosuccinate lyase"/>
    <property type="match status" value="1"/>
</dbReference>
<evidence type="ECO:0000256" key="4">
    <source>
        <dbReference type="ARBA" id="ARBA00012339"/>
    </source>
</evidence>
<dbReference type="NCBIfam" id="TIGR00928">
    <property type="entry name" value="purB"/>
    <property type="match status" value="1"/>
</dbReference>
<comment type="pathway">
    <text evidence="1 12">Purine metabolism; IMP biosynthesis via de novo pathway; 5-amino-1-(5-phospho-D-ribosyl)imidazole-4-carboxamide from 5-amino-1-(5-phospho-D-ribosyl)imidazole-4-carboxylate: step 2/2.</text>
</comment>
<dbReference type="PANTHER" id="PTHR43172:SF1">
    <property type="entry name" value="ADENYLOSUCCINATE LYASE"/>
    <property type="match status" value="1"/>
</dbReference>
<dbReference type="PRINTS" id="PR00145">
    <property type="entry name" value="ARGSUCLYASE"/>
</dbReference>
<dbReference type="GO" id="GO:0006189">
    <property type="term" value="P:'de novo' IMP biosynthetic process"/>
    <property type="evidence" value="ECO:0007669"/>
    <property type="project" value="UniProtKB-UniPathway"/>
</dbReference>
<evidence type="ECO:0000256" key="5">
    <source>
        <dbReference type="ARBA" id="ARBA00017058"/>
    </source>
</evidence>
<comment type="catalytic activity">
    <reaction evidence="8">
        <text>(2S)-2-[5-amino-1-(5-phospho-beta-D-ribosyl)imidazole-4-carboxamido]succinate = 5-amino-1-(5-phospho-beta-D-ribosyl)imidazole-4-carboxamide + fumarate</text>
        <dbReference type="Rhea" id="RHEA:23920"/>
        <dbReference type="ChEBI" id="CHEBI:29806"/>
        <dbReference type="ChEBI" id="CHEBI:58443"/>
        <dbReference type="ChEBI" id="CHEBI:58475"/>
        <dbReference type="EC" id="4.3.2.2"/>
    </reaction>
    <physiologicalReaction direction="left-to-right" evidence="8">
        <dbReference type="Rhea" id="RHEA:23921"/>
    </physiologicalReaction>
</comment>
<dbReference type="FunFam" id="1.10.40.30:FF:000007">
    <property type="entry name" value="Adenylosuccinate lyase"/>
    <property type="match status" value="1"/>
</dbReference>
<dbReference type="InterPro" id="IPR008948">
    <property type="entry name" value="L-Aspartase-like"/>
</dbReference>
<reference evidence="14 15" key="1">
    <citation type="submission" date="2018-06" db="EMBL/GenBank/DDBJ databases">
        <title>Extensive metabolic versatility and redundancy in microbially diverse, dynamic hydrothermal sediments.</title>
        <authorList>
            <person name="Dombrowski N."/>
            <person name="Teske A."/>
            <person name="Baker B.J."/>
        </authorList>
    </citation>
    <scope>NUCLEOTIDE SEQUENCE [LARGE SCALE GENOMIC DNA]</scope>
    <source>
        <strain evidence="14">B35_G9</strain>
    </source>
</reference>
<keyword evidence="7 12" id="KW-0456">Lyase</keyword>
<dbReference type="InterPro" id="IPR004769">
    <property type="entry name" value="Pur_lyase"/>
</dbReference>